<dbReference type="InterPro" id="IPR051019">
    <property type="entry name" value="VLCFA-Steroid_DH"/>
</dbReference>
<dbReference type="InterPro" id="IPR020904">
    <property type="entry name" value="Sc_DH/Rdtase_CS"/>
</dbReference>
<evidence type="ECO:0000256" key="1">
    <source>
        <dbReference type="ARBA" id="ARBA00004240"/>
    </source>
</evidence>
<dbReference type="GO" id="GO:0016491">
    <property type="term" value="F:oxidoreductase activity"/>
    <property type="evidence" value="ECO:0007669"/>
    <property type="project" value="UniProtKB-KW"/>
</dbReference>
<dbReference type="SUPFAM" id="SSF51735">
    <property type="entry name" value="NAD(P)-binding Rossmann-fold domains"/>
    <property type="match status" value="1"/>
</dbReference>
<accession>Q4SHD8</accession>
<evidence type="ECO:0000256" key="3">
    <source>
        <dbReference type="ARBA" id="ARBA00023002"/>
    </source>
</evidence>
<keyword evidence="2" id="KW-0752">Steroid biosynthesis</keyword>
<evidence type="ECO:0000313" key="4">
    <source>
        <dbReference type="EMBL" id="CAF99944.1"/>
    </source>
</evidence>
<proteinExistence type="predicted"/>
<dbReference type="Pfam" id="PF00106">
    <property type="entry name" value="adh_short"/>
    <property type="match status" value="1"/>
</dbReference>
<dbReference type="AlphaFoldDB" id="Q4SHD8"/>
<dbReference type="GO" id="GO:0006694">
    <property type="term" value="P:steroid biosynthetic process"/>
    <property type="evidence" value="ECO:0007669"/>
    <property type="project" value="UniProtKB-KW"/>
</dbReference>
<dbReference type="CDD" id="cd05356">
    <property type="entry name" value="17beta-HSD1_like_SDR_c"/>
    <property type="match status" value="1"/>
</dbReference>
<evidence type="ECO:0000256" key="2">
    <source>
        <dbReference type="ARBA" id="ARBA00022955"/>
    </source>
</evidence>
<organism evidence="4">
    <name type="scientific">Tetraodon nigroviridis</name>
    <name type="common">Spotted green pufferfish</name>
    <name type="synonym">Chelonodon nigroviridis</name>
    <dbReference type="NCBI Taxonomy" id="99883"/>
    <lineage>
        <taxon>Eukaryota</taxon>
        <taxon>Metazoa</taxon>
        <taxon>Chordata</taxon>
        <taxon>Craniata</taxon>
        <taxon>Vertebrata</taxon>
        <taxon>Euteleostomi</taxon>
        <taxon>Actinopterygii</taxon>
        <taxon>Neopterygii</taxon>
        <taxon>Teleostei</taxon>
        <taxon>Neoteleostei</taxon>
        <taxon>Acanthomorphata</taxon>
        <taxon>Eupercaria</taxon>
        <taxon>Tetraodontiformes</taxon>
        <taxon>Tetradontoidea</taxon>
        <taxon>Tetraodontidae</taxon>
        <taxon>Tetraodon</taxon>
    </lineage>
</organism>
<reference evidence="4" key="2">
    <citation type="submission" date="2004-02" db="EMBL/GenBank/DDBJ databases">
        <authorList>
            <consortium name="Genoscope"/>
            <consortium name="Whitehead Institute Centre for Genome Research"/>
        </authorList>
    </citation>
    <scope>NUCLEOTIDE SEQUENCE</scope>
</reference>
<dbReference type="KEGG" id="tng:GSTEN00018200G001"/>
<dbReference type="InterPro" id="IPR036291">
    <property type="entry name" value="NAD(P)-bd_dom_sf"/>
</dbReference>
<dbReference type="InterPro" id="IPR002347">
    <property type="entry name" value="SDR_fam"/>
</dbReference>
<keyword evidence="2" id="KW-0444">Lipid biosynthesis</keyword>
<reference evidence="4" key="1">
    <citation type="journal article" date="2004" name="Nature">
        <title>Genome duplication in the teleost fish Tetraodon nigroviridis reveals the early vertebrate proto-karyotype.</title>
        <authorList>
            <person name="Jaillon O."/>
            <person name="Aury J.-M."/>
            <person name="Brunet F."/>
            <person name="Petit J.-L."/>
            <person name="Stange-Thomann N."/>
            <person name="Mauceli E."/>
            <person name="Bouneau L."/>
            <person name="Fischer C."/>
            <person name="Ozouf-Costaz C."/>
            <person name="Bernot A."/>
            <person name="Nicaud S."/>
            <person name="Jaffe D."/>
            <person name="Fisher S."/>
            <person name="Lutfalla G."/>
            <person name="Dossat C."/>
            <person name="Segurens B."/>
            <person name="Dasilva C."/>
            <person name="Salanoubat M."/>
            <person name="Levy M."/>
            <person name="Boudet N."/>
            <person name="Castellano S."/>
            <person name="Anthouard V."/>
            <person name="Jubin C."/>
            <person name="Castelli V."/>
            <person name="Katinka M."/>
            <person name="Vacherie B."/>
            <person name="Biemont C."/>
            <person name="Skalli Z."/>
            <person name="Cattolico L."/>
            <person name="Poulain J."/>
            <person name="De Berardinis V."/>
            <person name="Cruaud C."/>
            <person name="Duprat S."/>
            <person name="Brottier P."/>
            <person name="Coutanceau J.-P."/>
            <person name="Gouzy J."/>
            <person name="Parra G."/>
            <person name="Lardier G."/>
            <person name="Chapple C."/>
            <person name="McKernan K.J."/>
            <person name="McEwan P."/>
            <person name="Bosak S."/>
            <person name="Kellis M."/>
            <person name="Volff J.-N."/>
            <person name="Guigo R."/>
            <person name="Zody M.C."/>
            <person name="Mesirov J."/>
            <person name="Lindblad-Toh K."/>
            <person name="Birren B."/>
            <person name="Nusbaum C."/>
            <person name="Kahn D."/>
            <person name="Robinson-Rechavi M."/>
            <person name="Laudet V."/>
            <person name="Schachter V."/>
            <person name="Quetier F."/>
            <person name="Saurin W."/>
            <person name="Scarpelli C."/>
            <person name="Wincker P."/>
            <person name="Lander E.S."/>
            <person name="Weissenbach J."/>
            <person name="Roest Crollius H."/>
        </authorList>
    </citation>
    <scope>NUCLEOTIDE SEQUENCE [LARGE SCALE GENOMIC DNA]</scope>
</reference>
<keyword evidence="3" id="KW-0560">Oxidoreductase</keyword>
<dbReference type="PRINTS" id="PR00081">
    <property type="entry name" value="GDHRDH"/>
</dbReference>
<dbReference type="OrthoDB" id="5545019at2759"/>
<dbReference type="PANTHER" id="PTHR43899">
    <property type="entry name" value="RH59310P"/>
    <property type="match status" value="1"/>
</dbReference>
<name>Q4SHD8_TETNG</name>
<sequence>MTHLVLPQMVERKRGAILNISSASGMYPVPLLTVYSASKAFVDFFSRGLQAEYKSRGVVIQSVLPFFVATKMSKIRRPTLTVPSPESYVSAALSTVGLQTQTNGYLPHAIMGWVTTALLPAKILTGHVMRMNLSMRAYNLKRQKDKQKAGRREPRLRCLQCGIIEEEEEDCSSLEEDQAQRSFLQTLESLRRSTR</sequence>
<comment type="caution">
    <text evidence="4">The sequence shown here is derived from an EMBL/GenBank/DDBJ whole genome shotgun (WGS) entry which is preliminary data.</text>
</comment>
<dbReference type="Gene3D" id="3.40.50.720">
    <property type="entry name" value="NAD(P)-binding Rossmann-like Domain"/>
    <property type="match status" value="1"/>
</dbReference>
<protein>
    <submittedName>
        <fullName evidence="4">(spotted green pufferfish) hypothetical protein</fullName>
    </submittedName>
</protein>
<dbReference type="Pfam" id="PF15766">
    <property type="entry name" value="DUF4695"/>
    <property type="match status" value="1"/>
</dbReference>
<dbReference type="GO" id="GO:0005783">
    <property type="term" value="C:endoplasmic reticulum"/>
    <property type="evidence" value="ECO:0007669"/>
    <property type="project" value="UniProtKB-SubCell"/>
</dbReference>
<dbReference type="PROSITE" id="PS00061">
    <property type="entry name" value="ADH_SHORT"/>
    <property type="match status" value="1"/>
</dbReference>
<dbReference type="PANTHER" id="PTHR43899:SF18">
    <property type="entry name" value="VERY-LONG-CHAIN 3-OXOACYL-COA REDUCTASE-B"/>
    <property type="match status" value="1"/>
</dbReference>
<comment type="subcellular location">
    <subcellularLocation>
        <location evidence="1">Endoplasmic reticulum</location>
    </subcellularLocation>
</comment>
<gene>
    <name evidence="4" type="ORF">GSTENG00018200001</name>
</gene>
<keyword evidence="2" id="KW-0443">Lipid metabolism</keyword>
<dbReference type="InterPro" id="IPR031521">
    <property type="entry name" value="DUF4695"/>
</dbReference>
<dbReference type="EMBL" id="CAAE01014581">
    <property type="protein sequence ID" value="CAF99944.1"/>
    <property type="molecule type" value="Genomic_DNA"/>
</dbReference>